<dbReference type="AlphaFoldDB" id="A0AAW6DVV6"/>
<comment type="caution">
    <text evidence="3">The sequence shown here is derived from an EMBL/GenBank/DDBJ whole genome shotgun (WGS) entry which is preliminary data.</text>
</comment>
<evidence type="ECO:0000259" key="2">
    <source>
        <dbReference type="Pfam" id="PF19481"/>
    </source>
</evidence>
<sequence length="467" mass="52792">MDKMKKAKKTIPDTICRVHRSGGYAVLSNCFVRSTNIGCDSIGLLGKINDLPPSWNFTIAGLVAICEDGETAIKSQLAELEQWGYVKKTLLMPNESPTGRISYLYDFYEYSELDDSIPKYDIEMETFTADNATLNRVKKDSNFTIISAKLIRSNKIRNKLIGFMMKVLSLPNSWNFSMSGLKAICKEGKTAVHNAVNKLIDLGYLVRTKLLSNESVHNCFEYVYSFFDVPVSKEEADELEAETRRKAITIREGGKAKAAVSSADEKQGVENPYLDNPPAETPLSENQGQYNTYNSIQKNQLLSDKSSIIPAAAKPTFNISGVEKSAERVTDGYNAEEVEYYTEVIRENLDYWHLGDWLCQDGRDGYAEADEIVGFIVDEICSPLPYTTLRCTAFPRTVIQSKMLKANIYMVESVIEKMALIDDIKDFRRYFISSLYNEVLTYHFNEGCESRNIDEQIRRDFGYGVAV</sequence>
<name>A0AAW6DVV6_9FIRM</name>
<proteinExistence type="predicted"/>
<evidence type="ECO:0000313" key="3">
    <source>
        <dbReference type="EMBL" id="MDB8741118.1"/>
    </source>
</evidence>
<feature type="domain" description="DUF6017" evidence="2">
    <location>
        <begin position="329"/>
        <end position="439"/>
    </location>
</feature>
<dbReference type="Proteomes" id="UP001211421">
    <property type="component" value="Unassembled WGS sequence"/>
</dbReference>
<feature type="region of interest" description="Disordered" evidence="1">
    <location>
        <begin position="258"/>
        <end position="286"/>
    </location>
</feature>
<dbReference type="InterPro" id="IPR046059">
    <property type="entry name" value="DUF6017"/>
</dbReference>
<organism evidence="3 4">
    <name type="scientific">Ruminococcus bicirculans</name>
    <name type="common">ex Wegman et al. 2014</name>
    <dbReference type="NCBI Taxonomy" id="1160721"/>
    <lineage>
        <taxon>Bacteria</taxon>
        <taxon>Bacillati</taxon>
        <taxon>Bacillota</taxon>
        <taxon>Clostridia</taxon>
        <taxon>Eubacteriales</taxon>
        <taxon>Oscillospiraceae</taxon>
        <taxon>Ruminococcus</taxon>
    </lineage>
</organism>
<evidence type="ECO:0000256" key="1">
    <source>
        <dbReference type="SAM" id="MobiDB-lite"/>
    </source>
</evidence>
<reference evidence="3" key="1">
    <citation type="submission" date="2023-01" db="EMBL/GenBank/DDBJ databases">
        <title>Human gut microbiome strain richness.</title>
        <authorList>
            <person name="Chen-Liaw A."/>
        </authorList>
    </citation>
    <scope>NUCLEOTIDE SEQUENCE</scope>
    <source>
        <strain evidence="3">D59st1_B8_D59t2_181005</strain>
    </source>
</reference>
<dbReference type="RefSeq" id="WP_195551137.1">
    <property type="nucleotide sequence ID" value="NZ_JADMNX010000002.1"/>
</dbReference>
<accession>A0AAW6DVV6</accession>
<evidence type="ECO:0000313" key="4">
    <source>
        <dbReference type="Proteomes" id="UP001211421"/>
    </source>
</evidence>
<protein>
    <submittedName>
        <fullName evidence="3">DUF6017 domain-containing protein</fullName>
    </submittedName>
</protein>
<gene>
    <name evidence="3" type="ORF">PNV70_03425</name>
</gene>
<dbReference type="Pfam" id="PF19481">
    <property type="entry name" value="DUF6017"/>
    <property type="match status" value="1"/>
</dbReference>
<dbReference type="EMBL" id="JAQMLS010000002">
    <property type="protein sequence ID" value="MDB8741118.1"/>
    <property type="molecule type" value="Genomic_DNA"/>
</dbReference>